<organism evidence="2 3">
    <name type="scientific">Ricinus communis</name>
    <name type="common">Castor bean</name>
    <dbReference type="NCBI Taxonomy" id="3988"/>
    <lineage>
        <taxon>Eukaryota</taxon>
        <taxon>Viridiplantae</taxon>
        <taxon>Streptophyta</taxon>
        <taxon>Embryophyta</taxon>
        <taxon>Tracheophyta</taxon>
        <taxon>Spermatophyta</taxon>
        <taxon>Magnoliopsida</taxon>
        <taxon>eudicotyledons</taxon>
        <taxon>Gunneridae</taxon>
        <taxon>Pentapetalae</taxon>
        <taxon>rosids</taxon>
        <taxon>fabids</taxon>
        <taxon>Malpighiales</taxon>
        <taxon>Euphorbiaceae</taxon>
        <taxon>Acalyphoideae</taxon>
        <taxon>Acalypheae</taxon>
        <taxon>Ricinus</taxon>
    </lineage>
</organism>
<dbReference type="Proteomes" id="UP000008311">
    <property type="component" value="Unassembled WGS sequence"/>
</dbReference>
<dbReference type="EMBL" id="EQ974222">
    <property type="protein sequence ID" value="EEF31734.1"/>
    <property type="molecule type" value="Genomic_DNA"/>
</dbReference>
<feature type="region of interest" description="Disordered" evidence="1">
    <location>
        <begin position="193"/>
        <end position="223"/>
    </location>
</feature>
<protein>
    <submittedName>
        <fullName evidence="2">Uncharacterized protein</fullName>
    </submittedName>
</protein>
<keyword evidence="3" id="KW-1185">Reference proteome</keyword>
<evidence type="ECO:0000313" key="2">
    <source>
        <dbReference type="EMBL" id="EEF31734.1"/>
    </source>
</evidence>
<name>B9SXE6_RICCO</name>
<gene>
    <name evidence="2" type="ORF">RCOM_1389340</name>
</gene>
<dbReference type="InParanoid" id="B9SXE6"/>
<dbReference type="AlphaFoldDB" id="B9SXE6"/>
<evidence type="ECO:0000313" key="3">
    <source>
        <dbReference type="Proteomes" id="UP000008311"/>
    </source>
</evidence>
<accession>B9SXE6</accession>
<proteinExistence type="predicted"/>
<evidence type="ECO:0000256" key="1">
    <source>
        <dbReference type="SAM" id="MobiDB-lite"/>
    </source>
</evidence>
<reference evidence="3" key="1">
    <citation type="journal article" date="2010" name="Nat. Biotechnol.">
        <title>Draft genome sequence of the oilseed species Ricinus communis.</title>
        <authorList>
            <person name="Chan A.P."/>
            <person name="Crabtree J."/>
            <person name="Zhao Q."/>
            <person name="Lorenzi H."/>
            <person name="Orvis J."/>
            <person name="Puiu D."/>
            <person name="Melake-Berhan A."/>
            <person name="Jones K.M."/>
            <person name="Redman J."/>
            <person name="Chen G."/>
            <person name="Cahoon E.B."/>
            <person name="Gedil M."/>
            <person name="Stanke M."/>
            <person name="Haas B.J."/>
            <person name="Wortman J.R."/>
            <person name="Fraser-Liggett C.M."/>
            <person name="Ravel J."/>
            <person name="Rabinowicz P.D."/>
        </authorList>
    </citation>
    <scope>NUCLEOTIDE SEQUENCE [LARGE SCALE GENOMIC DNA]</scope>
    <source>
        <strain evidence="3">cv. Hale</strain>
    </source>
</reference>
<sequence>MAPASCTFSGCLNLKKIAVTETLGIFAPHVLGKFRKQESRIAKGASGISVSVTSNTSGMERGSKQVIALVHNPSITEPLEEGLEGLATIPRSKKSVREIPCGLIMGQMDRLCATFKIPQGYTLRLPDPRTFANQPLSDSERIVYVKDLKFDTYECDSLDKKSRHKDPSITIVLLKGESVCSEESISFVRTPIFVSPPEPSSPNQRNELPHLAPHQTKGPEISQ</sequence>